<dbReference type="InterPro" id="IPR050482">
    <property type="entry name" value="Sensor_HK_TwoCompSys"/>
</dbReference>
<sequence length="459" mass="51191">MKSPDLNRFIIGPRLVLTFAVLIALIVGGNGLLLWQFHIAREQTDSLNAVSQQVISVLRLQDTLRSFHQQLDEIAKTQDARRLTVEVAPLRSSLLIETQRTRDVVTHFPPEIKVDPAFLPTLEAIEITLPSQLDAISALATSGDWEAVRRRLANELKPLETQTSVLIKSMDQEVSAELTQAVVRMNGVQRRILFIVPATAIVTLFIAGFLGWAITRRIILLRLEERIEERTRIARELHDTLLQGVISASMQLHIAVDCLPADSPSRPAFARILQLHKQVIDEGRNAVRGFRATDIEAHELGGALSRVPQELNFQDATDFRVIVEGRPQSLHPVIRDEVYAISREALVNAFRHSRANHIRVDVDYSSSHLRVLVWDDGCGIDTQVQASGRDGHWGLSGMRERAHRIGGKLKVLSRPGAGTEVELRVPGEIAFESHSSSASAWFGGVFRRFAATTVNPDHR</sequence>
<dbReference type="InterPro" id="IPR036890">
    <property type="entry name" value="HATPase_C_sf"/>
</dbReference>
<proteinExistence type="predicted"/>
<dbReference type="RefSeq" id="WP_184223488.1">
    <property type="nucleotide sequence ID" value="NZ_JACHIP010000022.1"/>
</dbReference>
<evidence type="ECO:0000313" key="6">
    <source>
        <dbReference type="EMBL" id="MBB5060905.1"/>
    </source>
</evidence>
<keyword evidence="2 6" id="KW-0418">Kinase</keyword>
<accession>A0A7W8E843</accession>
<name>A0A7W8E843_9BACT</name>
<protein>
    <submittedName>
        <fullName evidence="6">Signal transduction histidine kinase</fullName>
    </submittedName>
</protein>
<dbReference type="Pfam" id="PF02518">
    <property type="entry name" value="HATPase_c"/>
    <property type="match status" value="1"/>
</dbReference>
<evidence type="ECO:0000259" key="5">
    <source>
        <dbReference type="SMART" id="SM00387"/>
    </source>
</evidence>
<feature type="transmembrane region" description="Helical" evidence="4">
    <location>
        <begin position="15"/>
        <end position="35"/>
    </location>
</feature>
<dbReference type="CDD" id="cd16917">
    <property type="entry name" value="HATPase_UhpB-NarQ-NarX-like"/>
    <property type="match status" value="1"/>
</dbReference>
<dbReference type="Pfam" id="PF07730">
    <property type="entry name" value="HisKA_3"/>
    <property type="match status" value="1"/>
</dbReference>
<dbReference type="InterPro" id="IPR003594">
    <property type="entry name" value="HATPase_dom"/>
</dbReference>
<keyword evidence="4" id="KW-1133">Transmembrane helix</keyword>
<reference evidence="6 7" key="1">
    <citation type="submission" date="2020-08" db="EMBL/GenBank/DDBJ databases">
        <title>Genomic Encyclopedia of Type Strains, Phase IV (KMG-V): Genome sequencing to study the core and pangenomes of soil and plant-associated prokaryotes.</title>
        <authorList>
            <person name="Whitman W."/>
        </authorList>
    </citation>
    <scope>NUCLEOTIDE SEQUENCE [LARGE SCALE GENOMIC DNA]</scope>
    <source>
        <strain evidence="6 7">M8UP14</strain>
    </source>
</reference>
<dbReference type="GO" id="GO:0000155">
    <property type="term" value="F:phosphorelay sensor kinase activity"/>
    <property type="evidence" value="ECO:0007669"/>
    <property type="project" value="InterPro"/>
</dbReference>
<comment type="caution">
    <text evidence="6">The sequence shown here is derived from an EMBL/GenBank/DDBJ whole genome shotgun (WGS) entry which is preliminary data.</text>
</comment>
<keyword evidence="7" id="KW-1185">Reference proteome</keyword>
<evidence type="ECO:0000313" key="7">
    <source>
        <dbReference type="Proteomes" id="UP000540989"/>
    </source>
</evidence>
<dbReference type="Gene3D" id="3.30.565.10">
    <property type="entry name" value="Histidine kinase-like ATPase, C-terminal domain"/>
    <property type="match status" value="1"/>
</dbReference>
<dbReference type="PANTHER" id="PTHR24421:SF62">
    <property type="entry name" value="SENSORY TRANSDUCTION HISTIDINE KINASE"/>
    <property type="match status" value="1"/>
</dbReference>
<keyword evidence="1" id="KW-0808">Transferase</keyword>
<evidence type="ECO:0000256" key="4">
    <source>
        <dbReference type="SAM" id="Phobius"/>
    </source>
</evidence>
<dbReference type="Proteomes" id="UP000540989">
    <property type="component" value="Unassembled WGS sequence"/>
</dbReference>
<keyword evidence="4" id="KW-0812">Transmembrane</keyword>
<dbReference type="InterPro" id="IPR011712">
    <property type="entry name" value="Sig_transdc_His_kin_sub3_dim/P"/>
</dbReference>
<organism evidence="6 7">
    <name type="scientific">Granulicella aggregans</name>
    <dbReference type="NCBI Taxonomy" id="474949"/>
    <lineage>
        <taxon>Bacteria</taxon>
        <taxon>Pseudomonadati</taxon>
        <taxon>Acidobacteriota</taxon>
        <taxon>Terriglobia</taxon>
        <taxon>Terriglobales</taxon>
        <taxon>Acidobacteriaceae</taxon>
        <taxon>Granulicella</taxon>
    </lineage>
</organism>
<dbReference type="GO" id="GO:0016020">
    <property type="term" value="C:membrane"/>
    <property type="evidence" value="ECO:0007669"/>
    <property type="project" value="InterPro"/>
</dbReference>
<gene>
    <name evidence="6" type="ORF">HDF16_005641</name>
</gene>
<dbReference type="SMART" id="SM00387">
    <property type="entry name" value="HATPase_c"/>
    <property type="match status" value="1"/>
</dbReference>
<dbReference type="Gene3D" id="1.20.5.1930">
    <property type="match status" value="1"/>
</dbReference>
<dbReference type="AlphaFoldDB" id="A0A7W8E843"/>
<evidence type="ECO:0000256" key="1">
    <source>
        <dbReference type="ARBA" id="ARBA00022679"/>
    </source>
</evidence>
<dbReference type="PANTHER" id="PTHR24421">
    <property type="entry name" value="NITRATE/NITRITE SENSOR PROTEIN NARX-RELATED"/>
    <property type="match status" value="1"/>
</dbReference>
<evidence type="ECO:0000256" key="3">
    <source>
        <dbReference type="ARBA" id="ARBA00023012"/>
    </source>
</evidence>
<dbReference type="EMBL" id="JACHIP010000022">
    <property type="protein sequence ID" value="MBB5060905.1"/>
    <property type="molecule type" value="Genomic_DNA"/>
</dbReference>
<dbReference type="SUPFAM" id="SSF55874">
    <property type="entry name" value="ATPase domain of HSP90 chaperone/DNA topoisomerase II/histidine kinase"/>
    <property type="match status" value="1"/>
</dbReference>
<evidence type="ECO:0000256" key="2">
    <source>
        <dbReference type="ARBA" id="ARBA00022777"/>
    </source>
</evidence>
<keyword evidence="3" id="KW-0902">Two-component regulatory system</keyword>
<feature type="domain" description="Histidine kinase/HSP90-like ATPase" evidence="5">
    <location>
        <begin position="333"/>
        <end position="429"/>
    </location>
</feature>
<dbReference type="GO" id="GO:0046983">
    <property type="term" value="F:protein dimerization activity"/>
    <property type="evidence" value="ECO:0007669"/>
    <property type="project" value="InterPro"/>
</dbReference>
<keyword evidence="4" id="KW-0472">Membrane</keyword>
<feature type="transmembrane region" description="Helical" evidence="4">
    <location>
        <begin position="192"/>
        <end position="214"/>
    </location>
</feature>